<organism evidence="3 4">
    <name type="scientific">Collinsella aerofaciens</name>
    <dbReference type="NCBI Taxonomy" id="74426"/>
    <lineage>
        <taxon>Bacteria</taxon>
        <taxon>Bacillati</taxon>
        <taxon>Actinomycetota</taxon>
        <taxon>Coriobacteriia</taxon>
        <taxon>Coriobacteriales</taxon>
        <taxon>Coriobacteriaceae</taxon>
        <taxon>Collinsella</taxon>
    </lineage>
</organism>
<evidence type="ECO:0000313" key="4">
    <source>
        <dbReference type="Proteomes" id="UP000368032"/>
    </source>
</evidence>
<dbReference type="InterPro" id="IPR010572">
    <property type="entry name" value="Tail_dom"/>
</dbReference>
<dbReference type="EMBL" id="CABWIF010000002">
    <property type="protein sequence ID" value="VWL87651.1"/>
    <property type="molecule type" value="Genomic_DNA"/>
</dbReference>
<dbReference type="NCBIfam" id="TIGR01665">
    <property type="entry name" value="put_anti_recept"/>
    <property type="match status" value="1"/>
</dbReference>
<dbReference type="Proteomes" id="UP000368032">
    <property type="component" value="Unassembled WGS sequence"/>
</dbReference>
<dbReference type="Pfam" id="PF06605">
    <property type="entry name" value="Prophage_tail"/>
    <property type="match status" value="1"/>
</dbReference>
<dbReference type="AlphaFoldDB" id="A0A5K1IKM1"/>
<sequence>MILWACDRWEAYKGPIKTLFECEDTREVNGENALSITTLARLDKGDRLVWRDLKGRWHENIVDGVEEERASAGILYTYYCPTSAQIELLGDYLEDKRPYDVSAYAALASALSSSRWQVGTVADLGQAGTNFYHTNAWAAIHDVADTWGGELSFEIQVSGTKVTARRVCMAKQVGEDNGKRFTYAKDLVSVKRSVDEGNVCTALYGYGKSLQTADEDGNLTGGYDRKLTFGDVNGGQNWVGSADALARWGRPDGKGGKAHVFGDVEFSDCEDAAELKKLTEAQLAQSCVPTVSYTVDATALARAGEGFEGADEGDLVTVVDKVYDPPLRVRTRITKVVEDQLRPGEVTYTFGNYQTVAELMAAQKSSAKRTASSIRATVADAVNASNKASTGKWGESLAASEKRQEAFAREQGGAAKDYTDEVKDALDKALKEYADKGDTTLEEALKKYSDDGNLSLEEVLKLYTDTTVEQSESVLKQIDEANKEYLEGVTGSLDERLTSAENEVDGLQNQLDQLPTDIRKKIVEMLNSEINTTGGWVYEEPGQGILVYDKKPESATKCVKIGGGIIGVANSKYSSGAWKWRTAITGDGVTADELTTGRIKGGNSYWDLDSGAFYLRDGSIFMTDSNGNRVYINATNGFQIYDKNGSIIAGTVLVGSTSMFRCNMVGTSSTNYITTGTTTNDHPGASFVNGSTEYCTIEAIHAKDSPTASSTDGVGISACGYGFLAANRYYRQTWLTTPYYAGYMSHPDEQLYMRSGNSNAGGSAYVKLQENSNNYVYLDSSRADIGSSGTARILAPKFAIGTSPSSGGTYGYTGSTQFIGCITNNGNNWTWGTINVVNGIITGMSSITGN</sequence>
<name>A0A5K1IKM1_9ACTN</name>
<dbReference type="InterPro" id="IPR007119">
    <property type="entry name" value="Phage_tail_spike_N"/>
</dbReference>
<evidence type="ECO:0000256" key="1">
    <source>
        <dbReference type="SAM" id="Coils"/>
    </source>
</evidence>
<feature type="domain" description="Tail spike" evidence="2">
    <location>
        <begin position="91"/>
        <end position="354"/>
    </location>
</feature>
<evidence type="ECO:0000313" key="3">
    <source>
        <dbReference type="EMBL" id="VWL87651.1"/>
    </source>
</evidence>
<keyword evidence="1" id="KW-0175">Coiled coil</keyword>
<dbReference type="RefSeq" id="WP_152067366.1">
    <property type="nucleotide sequence ID" value="NZ_CABWIF010000002.1"/>
</dbReference>
<gene>
    <name evidence="3" type="ORF">CKJAJONC_01170</name>
</gene>
<feature type="coiled-coil region" evidence="1">
    <location>
        <begin position="490"/>
        <end position="517"/>
    </location>
</feature>
<protein>
    <submittedName>
        <fullName evidence="3">Prophage endopeptidase tail</fullName>
    </submittedName>
</protein>
<evidence type="ECO:0000259" key="2">
    <source>
        <dbReference type="Pfam" id="PF06605"/>
    </source>
</evidence>
<reference evidence="3 4" key="1">
    <citation type="submission" date="2019-10" db="EMBL/GenBank/DDBJ databases">
        <authorList>
            <person name="Wolf R A."/>
        </authorList>
    </citation>
    <scope>NUCLEOTIDE SEQUENCE [LARGE SCALE GENOMIC DNA]</scope>
    <source>
        <strain evidence="3">Collinsella_aerofaciens_DSM_13712</strain>
    </source>
</reference>
<proteinExistence type="predicted"/>
<accession>A0A5K1IKM1</accession>